<comment type="caution">
    <text evidence="2">The sequence shown here is derived from an EMBL/GenBank/DDBJ whole genome shotgun (WGS) entry which is preliminary data.</text>
</comment>
<dbReference type="EMBL" id="JAROCC010000012">
    <property type="protein sequence ID" value="MDN4608563.1"/>
    <property type="molecule type" value="Genomic_DNA"/>
</dbReference>
<dbReference type="Proteomes" id="UP001175097">
    <property type="component" value="Unassembled WGS sequence"/>
</dbReference>
<keyword evidence="1" id="KW-0472">Membrane</keyword>
<reference evidence="2" key="1">
    <citation type="submission" date="2023-03" db="EMBL/GenBank/DDBJ databases">
        <title>MT1 and MT2 Draft Genomes of Novel Species.</title>
        <authorList>
            <person name="Venkateswaran K."/>
        </authorList>
    </citation>
    <scope>NUCLEOTIDE SEQUENCE</scope>
    <source>
        <strain evidence="2">F6_3S_P_2</strain>
    </source>
</reference>
<evidence type="ECO:0000256" key="1">
    <source>
        <dbReference type="SAM" id="Phobius"/>
    </source>
</evidence>
<keyword evidence="1" id="KW-0812">Transmembrane</keyword>
<gene>
    <name evidence="2" type="ORF">P5G49_13960</name>
</gene>
<accession>A0ABT8JUW1</accession>
<dbReference type="RefSeq" id="WP_301244705.1">
    <property type="nucleotide sequence ID" value="NZ_JAROCC010000012.1"/>
</dbReference>
<evidence type="ECO:0000313" key="3">
    <source>
        <dbReference type="Proteomes" id="UP001175097"/>
    </source>
</evidence>
<keyword evidence="3" id="KW-1185">Reference proteome</keyword>
<organism evidence="2 3">
    <name type="scientific">Sporosarcina highlanderae</name>
    <dbReference type="NCBI Taxonomy" id="3035916"/>
    <lineage>
        <taxon>Bacteria</taxon>
        <taxon>Bacillati</taxon>
        <taxon>Bacillota</taxon>
        <taxon>Bacilli</taxon>
        <taxon>Bacillales</taxon>
        <taxon>Caryophanaceae</taxon>
        <taxon>Sporosarcina</taxon>
    </lineage>
</organism>
<evidence type="ECO:0000313" key="2">
    <source>
        <dbReference type="EMBL" id="MDN4608563.1"/>
    </source>
</evidence>
<name>A0ABT8JUW1_9BACL</name>
<proteinExistence type="predicted"/>
<keyword evidence="1" id="KW-1133">Transmembrane helix</keyword>
<protein>
    <submittedName>
        <fullName evidence="2">Uncharacterized protein</fullName>
    </submittedName>
</protein>
<feature type="transmembrane region" description="Helical" evidence="1">
    <location>
        <begin position="12"/>
        <end position="31"/>
    </location>
</feature>
<sequence>MKRRALVKSTILFGIIAAFLGFIYLSNPIVLNGSNSTVENPGGDKDIVIHFHNEGISRVQLKEVLINKRVNNEVELGISYDTSQIVQSGTDNKLIVFGELDSEYVNPQIPSEEIVGIINRKEMTPIHYGLRIKDYGEPIESITIKYRYLGFPVSKEFTFTNGL</sequence>